<dbReference type="Proteomes" id="UP000244906">
    <property type="component" value="Unassembled WGS sequence"/>
</dbReference>
<evidence type="ECO:0000259" key="3">
    <source>
        <dbReference type="Pfam" id="PF00149"/>
    </source>
</evidence>
<dbReference type="AlphaFoldDB" id="A0A2V1GVQ9"/>
<gene>
    <name evidence="5" type="ORF">DC094_20010</name>
</gene>
<evidence type="ECO:0000256" key="1">
    <source>
        <dbReference type="ARBA" id="ARBA00022729"/>
    </source>
</evidence>
<dbReference type="OrthoDB" id="9803927at2"/>
<accession>A0A2V1GVQ9</accession>
<dbReference type="SUPFAM" id="SSF55816">
    <property type="entry name" value="5'-nucleotidase (syn. UDP-sugar hydrolase), C-terminal domain"/>
    <property type="match status" value="1"/>
</dbReference>
<protein>
    <submittedName>
        <fullName evidence="5">Bifunctional metallophosphatase/5'-nucleotidase</fullName>
    </submittedName>
</protein>
<dbReference type="Gene3D" id="3.90.780.10">
    <property type="entry name" value="5'-Nucleotidase, C-terminal domain"/>
    <property type="match status" value="1"/>
</dbReference>
<dbReference type="Pfam" id="PF00149">
    <property type="entry name" value="Metallophos"/>
    <property type="match status" value="1"/>
</dbReference>
<dbReference type="GO" id="GO:0008768">
    <property type="term" value="F:UDP-sugar diphosphatase activity"/>
    <property type="evidence" value="ECO:0007669"/>
    <property type="project" value="TreeGrafter"/>
</dbReference>
<evidence type="ECO:0000313" key="5">
    <source>
        <dbReference type="EMBL" id="PVZ64348.1"/>
    </source>
</evidence>
<dbReference type="InterPro" id="IPR008334">
    <property type="entry name" value="5'-Nucleotdase_C"/>
</dbReference>
<dbReference type="InterPro" id="IPR004843">
    <property type="entry name" value="Calcineurin-like_PHP"/>
</dbReference>
<keyword evidence="2" id="KW-0547">Nucleotide-binding</keyword>
<dbReference type="GO" id="GO:0030288">
    <property type="term" value="C:outer membrane-bounded periplasmic space"/>
    <property type="evidence" value="ECO:0007669"/>
    <property type="project" value="TreeGrafter"/>
</dbReference>
<dbReference type="SUPFAM" id="SSF56300">
    <property type="entry name" value="Metallo-dependent phosphatases"/>
    <property type="match status" value="1"/>
</dbReference>
<reference evidence="5 6" key="1">
    <citation type="submission" date="2018-04" db="EMBL/GenBank/DDBJ databases">
        <title>Thalassorhabdus spongiae gen. nov., sp. nov., isolated from a marine sponge in South-West Iceland.</title>
        <authorList>
            <person name="Knobloch S."/>
            <person name="Daussin A."/>
            <person name="Johannsson R."/>
            <person name="Marteinsson V.T."/>
        </authorList>
    </citation>
    <scope>NUCLEOTIDE SEQUENCE [LARGE SCALE GENOMIC DNA]</scope>
    <source>
        <strain evidence="5 6">Hp12</strain>
    </source>
</reference>
<evidence type="ECO:0000259" key="4">
    <source>
        <dbReference type="Pfam" id="PF02872"/>
    </source>
</evidence>
<keyword evidence="1" id="KW-0732">Signal</keyword>
<dbReference type="PANTHER" id="PTHR11575:SF24">
    <property type="entry name" value="5'-NUCLEOTIDASE"/>
    <property type="match status" value="1"/>
</dbReference>
<dbReference type="InterPro" id="IPR029052">
    <property type="entry name" value="Metallo-depent_PP-like"/>
</dbReference>
<keyword evidence="6" id="KW-1185">Reference proteome</keyword>
<evidence type="ECO:0000313" key="6">
    <source>
        <dbReference type="Proteomes" id="UP000244906"/>
    </source>
</evidence>
<dbReference type="InterPro" id="IPR006179">
    <property type="entry name" value="5_nucleotidase/apyrase"/>
</dbReference>
<dbReference type="PROSITE" id="PS51257">
    <property type="entry name" value="PROKAR_LIPOPROTEIN"/>
    <property type="match status" value="1"/>
</dbReference>
<organism evidence="5 6">
    <name type="scientific">Pelagibaculum spongiae</name>
    <dbReference type="NCBI Taxonomy" id="2080658"/>
    <lineage>
        <taxon>Bacteria</taxon>
        <taxon>Pseudomonadati</taxon>
        <taxon>Pseudomonadota</taxon>
        <taxon>Gammaproteobacteria</taxon>
        <taxon>Oceanospirillales</taxon>
        <taxon>Pelagibaculum</taxon>
    </lineage>
</organism>
<dbReference type="GO" id="GO:0000166">
    <property type="term" value="F:nucleotide binding"/>
    <property type="evidence" value="ECO:0007669"/>
    <property type="project" value="UniProtKB-KW"/>
</dbReference>
<sequence length="703" mass="75776">MKKLFPLTLIAASLMVAGCNSNNDNKNEKVIVQDAFELDIAHVNDTHSSFDPVRSSFKPGSESTAIYTNFGGYPRIMQAANEARAQSAAAQTPMLFLHGGDAWQGSAYFKQFDGAANADLLSRMQLDAMALGNHEFDLTENEADGGNQKLLDFISAVEFPVVAANIDVSGDTKLATADTNKLKPYQLFAFDGVVKRKIDTAKSADAGEKIIAVIGLVLEDMPGIVDKTAGVTFQSEIETTQKLIDQLKADGVHNIILLTHIGMSRDIAVAKGTTGVDVIVGGHSHTLLGDFTDLGKGDTGQYAQMVNGACIVQAGEYAQAIGKVKIKFNQYGEVESCVGNNTLLSDKVFYSSTIRSDENKLAGDPRDAVVEFIGSSKRIELTEENATLRARINSEYKPTVDAAYGAVVGEVANDIAHVRRPGEKGSDNHGSDAAPIIAQGILDWANSTPVQVALNNKKVHISFAPAGGVRKGFEYGDFKEGTAKFDIYPYTTQMSVIDMTGAEIQKLIASTIAPTLPMDATDSPHAGKFPYVGGMMYTFTETAKAYMESGERVDATGELSNVKVNMGTVASPDWQPLEDATKYTVVLGNYNSNGRDGWSEIMNAQIGSPERVDIAKAGDAYKAQSVVSYLYKNSEGNKVPVTEYDASHKYYAVYKEGESVDCKADGNNCNMDSQTIIDYFKAKTLASEQVNVLPFETVTVNYK</sequence>
<comment type="similarity">
    <text evidence="2">Belongs to the 5'-nucleotidase family.</text>
</comment>
<dbReference type="Pfam" id="PF02872">
    <property type="entry name" value="5_nucleotid_C"/>
    <property type="match status" value="1"/>
</dbReference>
<proteinExistence type="inferred from homology"/>
<dbReference type="Gene3D" id="3.60.21.10">
    <property type="match status" value="1"/>
</dbReference>
<comment type="caution">
    <text evidence="5">The sequence shown here is derived from an EMBL/GenBank/DDBJ whole genome shotgun (WGS) entry which is preliminary data.</text>
</comment>
<keyword evidence="2" id="KW-0378">Hydrolase</keyword>
<dbReference type="EMBL" id="QDDL01000013">
    <property type="protein sequence ID" value="PVZ64348.1"/>
    <property type="molecule type" value="Genomic_DNA"/>
</dbReference>
<dbReference type="InterPro" id="IPR036907">
    <property type="entry name" value="5'-Nucleotdase_C_sf"/>
</dbReference>
<dbReference type="PRINTS" id="PR01607">
    <property type="entry name" value="APYRASEFAMLY"/>
</dbReference>
<name>A0A2V1GVQ9_9GAMM</name>
<feature type="domain" description="5'-Nucleotidase C-terminal" evidence="4">
    <location>
        <begin position="426"/>
        <end position="598"/>
    </location>
</feature>
<dbReference type="PANTHER" id="PTHR11575">
    <property type="entry name" value="5'-NUCLEOTIDASE-RELATED"/>
    <property type="match status" value="1"/>
</dbReference>
<dbReference type="GO" id="GO:0008253">
    <property type="term" value="F:5'-nucleotidase activity"/>
    <property type="evidence" value="ECO:0007669"/>
    <property type="project" value="TreeGrafter"/>
</dbReference>
<evidence type="ECO:0000256" key="2">
    <source>
        <dbReference type="RuleBase" id="RU362119"/>
    </source>
</evidence>
<dbReference type="RefSeq" id="WP_116688901.1">
    <property type="nucleotide sequence ID" value="NZ_CAWNYD010000013.1"/>
</dbReference>
<feature type="domain" description="Calcineurin-like phosphoesterase" evidence="3">
    <location>
        <begin position="40"/>
        <end position="286"/>
    </location>
</feature>
<dbReference type="GO" id="GO:0009166">
    <property type="term" value="P:nucleotide catabolic process"/>
    <property type="evidence" value="ECO:0007669"/>
    <property type="project" value="InterPro"/>
</dbReference>